<dbReference type="InterPro" id="IPR020546">
    <property type="entry name" value="ATP_synth_F1_dsu/esu_N"/>
</dbReference>
<dbReference type="NCBIfam" id="NF001846">
    <property type="entry name" value="PRK00571.1-3"/>
    <property type="match status" value="1"/>
</dbReference>
<feature type="domain" description="ATP synthase F1 complex delta/epsilon subunit N-terminal" evidence="18">
    <location>
        <begin position="4"/>
        <end position="83"/>
    </location>
</feature>
<evidence type="ECO:0000256" key="4">
    <source>
        <dbReference type="ARBA" id="ARBA00014480"/>
    </source>
</evidence>
<proteinExistence type="inferred from homology"/>
<evidence type="ECO:0000256" key="7">
    <source>
        <dbReference type="ARBA" id="ARBA00022781"/>
    </source>
</evidence>
<feature type="coiled-coil region" evidence="16">
    <location>
        <begin position="91"/>
        <end position="118"/>
    </location>
</feature>
<dbReference type="Pfam" id="PF02823">
    <property type="entry name" value="ATP-synt_DE_N"/>
    <property type="match status" value="1"/>
</dbReference>
<evidence type="ECO:0000256" key="10">
    <source>
        <dbReference type="ARBA" id="ARBA00023196"/>
    </source>
</evidence>
<comment type="caution">
    <text evidence="19">The sequence shown here is derived from an EMBL/GenBank/DDBJ whole genome shotgun (WGS) entry which is preliminary data.</text>
</comment>
<dbReference type="FunFam" id="1.20.5.440:FF:000001">
    <property type="entry name" value="ATP synthase epsilon chain"/>
    <property type="match status" value="1"/>
</dbReference>
<evidence type="ECO:0000256" key="3">
    <source>
        <dbReference type="ARBA" id="ARBA00005712"/>
    </source>
</evidence>
<dbReference type="HAMAP" id="MF_00530">
    <property type="entry name" value="ATP_synth_epsil_bac"/>
    <property type="match status" value="1"/>
</dbReference>
<evidence type="ECO:0000313" key="19">
    <source>
        <dbReference type="EMBL" id="GFR39388.1"/>
    </source>
</evidence>
<evidence type="ECO:0000256" key="15">
    <source>
        <dbReference type="RuleBase" id="RU003656"/>
    </source>
</evidence>
<dbReference type="PANTHER" id="PTHR13822:SF10">
    <property type="entry name" value="ATP SYNTHASE EPSILON CHAIN, CHLOROPLASTIC"/>
    <property type="match status" value="1"/>
</dbReference>
<evidence type="ECO:0000313" key="20">
    <source>
        <dbReference type="Proteomes" id="UP000654993"/>
    </source>
</evidence>
<dbReference type="SUPFAM" id="SSF46604">
    <property type="entry name" value="Epsilon subunit of F1F0-ATP synthase C-terminal domain"/>
    <property type="match status" value="1"/>
</dbReference>
<dbReference type="InterPro" id="IPR036794">
    <property type="entry name" value="ATP_F1_dsu/esu_C_sf"/>
</dbReference>
<dbReference type="EMBL" id="BMAQ01000043">
    <property type="protein sequence ID" value="GFR39388.1"/>
    <property type="molecule type" value="Genomic_DNA"/>
</dbReference>
<dbReference type="RefSeq" id="WP_200967582.1">
    <property type="nucleotide sequence ID" value="NZ_BMAQ01000043.1"/>
</dbReference>
<evidence type="ECO:0000256" key="2">
    <source>
        <dbReference type="ARBA" id="ARBA00004202"/>
    </source>
</evidence>
<evidence type="ECO:0000256" key="12">
    <source>
        <dbReference type="ARBA" id="ARBA00030215"/>
    </source>
</evidence>
<evidence type="ECO:0000256" key="14">
    <source>
        <dbReference type="HAMAP-Rule" id="MF_00530"/>
    </source>
</evidence>
<dbReference type="Gene3D" id="2.60.15.10">
    <property type="entry name" value="F0F1 ATP synthase delta/epsilon subunit, N-terminal"/>
    <property type="match status" value="1"/>
</dbReference>
<evidence type="ECO:0000256" key="5">
    <source>
        <dbReference type="ARBA" id="ARBA00022448"/>
    </source>
</evidence>
<evidence type="ECO:0000256" key="16">
    <source>
        <dbReference type="SAM" id="Coils"/>
    </source>
</evidence>
<evidence type="ECO:0000256" key="1">
    <source>
        <dbReference type="ARBA" id="ARBA00003543"/>
    </source>
</evidence>
<dbReference type="FunFam" id="2.60.15.10:FF:000001">
    <property type="entry name" value="ATP synthase epsilon chain"/>
    <property type="match status" value="1"/>
</dbReference>
<dbReference type="InterPro" id="IPR036771">
    <property type="entry name" value="ATPsynth_dsu/esu_N"/>
</dbReference>
<keyword evidence="9 14" id="KW-0472">Membrane</keyword>
<comment type="subunit">
    <text evidence="14 15">F-type ATPases have 2 components, CF(1) - the catalytic core - and CF(0) - the membrane proton channel. CF(1) has five subunits: alpha(3), beta(3), gamma(1), delta(1), epsilon(1). CF(0) has three main subunits: a, b and c.</text>
</comment>
<dbReference type="GO" id="GO:0045259">
    <property type="term" value="C:proton-transporting ATP synthase complex"/>
    <property type="evidence" value="ECO:0007669"/>
    <property type="project" value="UniProtKB-KW"/>
</dbReference>
<dbReference type="PANTHER" id="PTHR13822">
    <property type="entry name" value="ATP SYNTHASE DELTA/EPSILON CHAIN"/>
    <property type="match status" value="1"/>
</dbReference>
<evidence type="ECO:0000256" key="8">
    <source>
        <dbReference type="ARBA" id="ARBA00023065"/>
    </source>
</evidence>
<evidence type="ECO:0000256" key="11">
    <source>
        <dbReference type="ARBA" id="ARBA00023310"/>
    </source>
</evidence>
<evidence type="ECO:0000259" key="18">
    <source>
        <dbReference type="Pfam" id="PF02823"/>
    </source>
</evidence>
<evidence type="ECO:0000256" key="6">
    <source>
        <dbReference type="ARBA" id="ARBA00022475"/>
    </source>
</evidence>
<dbReference type="AlphaFoldDB" id="A0A916QH67"/>
<keyword evidence="11 14" id="KW-0066">ATP synthesis</keyword>
<dbReference type="CDD" id="cd12152">
    <property type="entry name" value="F1-ATPase_delta"/>
    <property type="match status" value="1"/>
</dbReference>
<protein>
    <recommendedName>
        <fullName evidence="4 14">ATP synthase epsilon chain</fullName>
    </recommendedName>
    <alternativeName>
        <fullName evidence="13 14">ATP synthase F1 sector epsilon subunit</fullName>
    </alternativeName>
    <alternativeName>
        <fullName evidence="12 14">F-ATPase epsilon subunit</fullName>
    </alternativeName>
</protein>
<feature type="domain" description="ATP synthase epsilon subunit C-terminal" evidence="17">
    <location>
        <begin position="87"/>
        <end position="133"/>
    </location>
</feature>
<gene>
    <name evidence="14 19" type="primary">atpC</name>
    <name evidence="19" type="ORF">PRECH8_26840</name>
</gene>
<keyword evidence="5 14" id="KW-0813">Transport</keyword>
<comment type="function">
    <text evidence="1 14">Produces ATP from ADP in the presence of a proton gradient across the membrane.</text>
</comment>
<dbReference type="Pfam" id="PF00401">
    <property type="entry name" value="ATP-synt_DE"/>
    <property type="match status" value="1"/>
</dbReference>
<dbReference type="GO" id="GO:0005524">
    <property type="term" value="F:ATP binding"/>
    <property type="evidence" value="ECO:0007669"/>
    <property type="project" value="UniProtKB-UniRule"/>
</dbReference>
<keyword evidence="20" id="KW-1185">Reference proteome</keyword>
<keyword evidence="10 14" id="KW-0139">CF(1)</keyword>
<evidence type="ECO:0000256" key="9">
    <source>
        <dbReference type="ARBA" id="ARBA00023136"/>
    </source>
</evidence>
<comment type="similarity">
    <text evidence="3 14 15">Belongs to the ATPase epsilon chain family.</text>
</comment>
<dbReference type="SUPFAM" id="SSF51344">
    <property type="entry name" value="Epsilon subunit of F1F0-ATP synthase N-terminal domain"/>
    <property type="match status" value="1"/>
</dbReference>
<reference evidence="19" key="1">
    <citation type="submission" date="2020-08" db="EMBL/GenBank/DDBJ databases">
        <authorList>
            <person name="Uke A."/>
            <person name="Chhe C."/>
            <person name="Baramee S."/>
            <person name="Kosugi A."/>
        </authorList>
    </citation>
    <scope>NUCLEOTIDE SEQUENCE</scope>
    <source>
        <strain evidence="19">DA-C8</strain>
    </source>
</reference>
<dbReference type="InterPro" id="IPR001469">
    <property type="entry name" value="ATP_synth_F1_dsu/esu"/>
</dbReference>
<keyword evidence="16" id="KW-0175">Coiled coil</keyword>
<dbReference type="GO" id="GO:0005886">
    <property type="term" value="C:plasma membrane"/>
    <property type="evidence" value="ECO:0007669"/>
    <property type="project" value="UniProtKB-SubCell"/>
</dbReference>
<reference evidence="19" key="2">
    <citation type="journal article" date="2021" name="Data Brief">
        <title>Draft genome sequence data of the facultative, thermophilic, xylanolytic bacterium Paenibacillus sp. strain DA-C8.</title>
        <authorList>
            <person name="Chhe C."/>
            <person name="Uke A."/>
            <person name="Baramee S."/>
            <person name="Ungkulpasvich U."/>
            <person name="Tachaapaikoon C."/>
            <person name="Pason P."/>
            <person name="Waeonukul R."/>
            <person name="Ratanakhanokchai K."/>
            <person name="Kosugi A."/>
        </authorList>
    </citation>
    <scope>NUCLEOTIDE SEQUENCE</scope>
    <source>
        <strain evidence="19">DA-C8</strain>
    </source>
</reference>
<dbReference type="NCBIfam" id="TIGR01216">
    <property type="entry name" value="ATP_synt_epsi"/>
    <property type="match status" value="1"/>
</dbReference>
<accession>A0A916QH67</accession>
<keyword evidence="7 14" id="KW-0375">Hydrogen ion transport</keyword>
<dbReference type="NCBIfam" id="NF009980">
    <property type="entry name" value="PRK13446.1"/>
    <property type="match status" value="1"/>
</dbReference>
<dbReference type="Proteomes" id="UP000654993">
    <property type="component" value="Unassembled WGS sequence"/>
</dbReference>
<dbReference type="NCBIfam" id="NF009977">
    <property type="entry name" value="PRK13442.1"/>
    <property type="match status" value="1"/>
</dbReference>
<sequence>MKTFQLEVVTPERKVYSGDATMVIVKGIEGELGIMANHLPFVTPLQIAPVRIKTPDQDEHVIAVNGGFIEVHNNKVIILAESAELPEEIDIDRAERARERAEERLRRAKQEKIDYHRAEMALQRAINRLRVAGRGR</sequence>
<evidence type="ECO:0000259" key="17">
    <source>
        <dbReference type="Pfam" id="PF00401"/>
    </source>
</evidence>
<dbReference type="InterPro" id="IPR020547">
    <property type="entry name" value="ATP_synth_F1_esu_C"/>
</dbReference>
<evidence type="ECO:0000256" key="13">
    <source>
        <dbReference type="ARBA" id="ARBA00031795"/>
    </source>
</evidence>
<keyword evidence="8 14" id="KW-0406">Ion transport</keyword>
<dbReference type="Gene3D" id="1.20.5.440">
    <property type="entry name" value="ATP synthase delta/epsilon subunit, C-terminal domain"/>
    <property type="match status" value="1"/>
</dbReference>
<keyword evidence="6 14" id="KW-1003">Cell membrane</keyword>
<dbReference type="GO" id="GO:0046933">
    <property type="term" value="F:proton-transporting ATP synthase activity, rotational mechanism"/>
    <property type="evidence" value="ECO:0007669"/>
    <property type="project" value="UniProtKB-UniRule"/>
</dbReference>
<organism evidence="19 20">
    <name type="scientific">Insulibacter thermoxylanivorax</name>
    <dbReference type="NCBI Taxonomy" id="2749268"/>
    <lineage>
        <taxon>Bacteria</taxon>
        <taxon>Bacillati</taxon>
        <taxon>Bacillota</taxon>
        <taxon>Bacilli</taxon>
        <taxon>Bacillales</taxon>
        <taxon>Paenibacillaceae</taxon>
        <taxon>Insulibacter</taxon>
    </lineage>
</organism>
<name>A0A916QH67_9BACL</name>
<comment type="subcellular location">
    <subcellularLocation>
        <location evidence="2 14">Cell membrane</location>
        <topology evidence="2 14">Peripheral membrane protein</topology>
    </subcellularLocation>
</comment>